<evidence type="ECO:0000256" key="3">
    <source>
        <dbReference type="ARBA" id="ARBA00023015"/>
    </source>
</evidence>
<dbReference type="PANTHER" id="PTHR10015:SF427">
    <property type="entry name" value="HEAT SHOCK FACTOR PROTEIN"/>
    <property type="match status" value="1"/>
</dbReference>
<dbReference type="Proteomes" id="UP000492821">
    <property type="component" value="Unassembled WGS sequence"/>
</dbReference>
<evidence type="ECO:0000256" key="2">
    <source>
        <dbReference type="ARBA" id="ARBA00006403"/>
    </source>
</evidence>
<feature type="domain" description="HSF-type DNA-binding" evidence="8">
    <location>
        <begin position="63"/>
        <end position="87"/>
    </location>
</feature>
<dbReference type="GO" id="GO:0043565">
    <property type="term" value="F:sequence-specific DNA binding"/>
    <property type="evidence" value="ECO:0007669"/>
    <property type="project" value="InterPro"/>
</dbReference>
<evidence type="ECO:0000313" key="10">
    <source>
        <dbReference type="WBParaSite" id="Pan_g18591.t1"/>
    </source>
</evidence>
<dbReference type="SUPFAM" id="SSF46785">
    <property type="entry name" value="Winged helix' DNA-binding domain"/>
    <property type="match status" value="1"/>
</dbReference>
<evidence type="ECO:0000256" key="1">
    <source>
        <dbReference type="ARBA" id="ARBA00004123"/>
    </source>
</evidence>
<reference evidence="9" key="1">
    <citation type="journal article" date="2013" name="Genetics">
        <title>The draft genome and transcriptome of Panagrellus redivivus are shaped by the harsh demands of a free-living lifestyle.</title>
        <authorList>
            <person name="Srinivasan J."/>
            <person name="Dillman A.R."/>
            <person name="Macchietto M.G."/>
            <person name="Heikkinen L."/>
            <person name="Lakso M."/>
            <person name="Fracchia K.M."/>
            <person name="Antoshechkin I."/>
            <person name="Mortazavi A."/>
            <person name="Wong G."/>
            <person name="Sternberg P.W."/>
        </authorList>
    </citation>
    <scope>NUCLEOTIDE SEQUENCE [LARGE SCALE GENOMIC DNA]</scope>
    <source>
        <strain evidence="9">MT8872</strain>
    </source>
</reference>
<dbReference type="GO" id="GO:0005634">
    <property type="term" value="C:nucleus"/>
    <property type="evidence" value="ECO:0007669"/>
    <property type="project" value="UniProtKB-SubCell"/>
</dbReference>
<keyword evidence="5" id="KW-0804">Transcription</keyword>
<evidence type="ECO:0000256" key="5">
    <source>
        <dbReference type="ARBA" id="ARBA00023163"/>
    </source>
</evidence>
<comment type="subcellular location">
    <subcellularLocation>
        <location evidence="1">Nucleus</location>
    </subcellularLocation>
</comment>
<evidence type="ECO:0000313" key="9">
    <source>
        <dbReference type="Proteomes" id="UP000492821"/>
    </source>
</evidence>
<keyword evidence="6" id="KW-0539">Nucleus</keyword>
<sequence>MSNNSKDIEIPGISPDIAKALPVFLVKLLRMLEDEEIDNMICWDKSGKSFHIHDTSAFCDVVLPQYFKHRNLNSFVRQLNFYGFRKLAASDRSTLHFMDAPGDDLHFMHPKFIRGWPDLMFEIKRQTNPTKKLTAAVPEPPTKIPPAVLDHDGKYVSILQEDFLEMVNNMRILNQRTEDLQYNVQSLNEGQSMMWQEMRILRETNMKQTACFNKLISFLISVLNPPAKNRMNARRARPFVDNSIADQLVVAPRHGGDVLACIQNEINEFASMHKLSSLDPDNKDRLDFFDDSDQAHGYVEEQGSPPPMQNYSPPMKTLLTEDDNMLIPAGSNNFPRQQNQLMTIPKQPKPIVYANEPRRPAGETRRSPAAANVPQYIQMPSTSVVSNQHPNGTVMKHEPSYFDSDEPVQQLNQEFAGLSGNSIYGEEELMEFLENENMHQLDTLIGNDPAWTNTLMELSPH</sequence>
<dbReference type="PRINTS" id="PR00056">
    <property type="entry name" value="HSFDOMAIN"/>
</dbReference>
<accession>A0A7E4VBX8</accession>
<dbReference type="WBParaSite" id="Pan_g18591.t1">
    <property type="protein sequence ID" value="Pan_g18591.t1"/>
    <property type="gene ID" value="Pan_g18591"/>
</dbReference>
<protein>
    <submittedName>
        <fullName evidence="10">HSF_DOMAIN domain-containing protein</fullName>
    </submittedName>
</protein>
<dbReference type="PANTHER" id="PTHR10015">
    <property type="entry name" value="HEAT SHOCK TRANSCRIPTION FACTOR"/>
    <property type="match status" value="1"/>
</dbReference>
<keyword evidence="4" id="KW-0238">DNA-binding</keyword>
<comment type="similarity">
    <text evidence="2 7">Belongs to the HSF family.</text>
</comment>
<evidence type="ECO:0000259" key="8">
    <source>
        <dbReference type="PROSITE" id="PS00434"/>
    </source>
</evidence>
<reference evidence="10" key="2">
    <citation type="submission" date="2020-10" db="UniProtKB">
        <authorList>
            <consortium name="WormBaseParasite"/>
        </authorList>
    </citation>
    <scope>IDENTIFICATION</scope>
</reference>
<dbReference type="Gene3D" id="1.10.10.10">
    <property type="entry name" value="Winged helix-like DNA-binding domain superfamily/Winged helix DNA-binding domain"/>
    <property type="match status" value="1"/>
</dbReference>
<dbReference type="AlphaFoldDB" id="A0A7E4VBX8"/>
<organism evidence="9 10">
    <name type="scientific">Panagrellus redivivus</name>
    <name type="common">Microworm</name>
    <dbReference type="NCBI Taxonomy" id="6233"/>
    <lineage>
        <taxon>Eukaryota</taxon>
        <taxon>Metazoa</taxon>
        <taxon>Ecdysozoa</taxon>
        <taxon>Nematoda</taxon>
        <taxon>Chromadorea</taxon>
        <taxon>Rhabditida</taxon>
        <taxon>Tylenchina</taxon>
        <taxon>Panagrolaimomorpha</taxon>
        <taxon>Panagrolaimoidea</taxon>
        <taxon>Panagrolaimidae</taxon>
        <taxon>Panagrellus</taxon>
    </lineage>
</organism>
<dbReference type="InterPro" id="IPR036388">
    <property type="entry name" value="WH-like_DNA-bd_sf"/>
</dbReference>
<evidence type="ECO:0000256" key="6">
    <source>
        <dbReference type="ARBA" id="ARBA00023242"/>
    </source>
</evidence>
<evidence type="ECO:0000256" key="4">
    <source>
        <dbReference type="ARBA" id="ARBA00023125"/>
    </source>
</evidence>
<keyword evidence="3" id="KW-0805">Transcription regulation</keyword>
<keyword evidence="9" id="KW-1185">Reference proteome</keyword>
<dbReference type="InterPro" id="IPR000232">
    <property type="entry name" value="HSF_DNA-bd"/>
</dbReference>
<dbReference type="Pfam" id="PF00447">
    <property type="entry name" value="HSF_DNA-bind"/>
    <property type="match status" value="1"/>
</dbReference>
<dbReference type="InterPro" id="IPR036390">
    <property type="entry name" value="WH_DNA-bd_sf"/>
</dbReference>
<dbReference type="SMART" id="SM00415">
    <property type="entry name" value="HSF"/>
    <property type="match status" value="1"/>
</dbReference>
<dbReference type="FunFam" id="1.10.10.10:FF:000027">
    <property type="entry name" value="Heat shock transcription factor 1"/>
    <property type="match status" value="1"/>
</dbReference>
<evidence type="ECO:0000256" key="7">
    <source>
        <dbReference type="RuleBase" id="RU004020"/>
    </source>
</evidence>
<proteinExistence type="inferred from homology"/>
<dbReference type="GO" id="GO:0003700">
    <property type="term" value="F:DNA-binding transcription factor activity"/>
    <property type="evidence" value="ECO:0007669"/>
    <property type="project" value="InterPro"/>
</dbReference>
<dbReference type="PROSITE" id="PS00434">
    <property type="entry name" value="HSF_DOMAIN"/>
    <property type="match status" value="1"/>
</dbReference>
<name>A0A7E4VBX8_PANRE</name>